<dbReference type="Proteomes" id="UP000198847">
    <property type="component" value="Unassembled WGS sequence"/>
</dbReference>
<evidence type="ECO:0000313" key="2">
    <source>
        <dbReference type="Proteomes" id="UP000198847"/>
    </source>
</evidence>
<dbReference type="EMBL" id="FODY01000008">
    <property type="protein sequence ID" value="SEO97572.1"/>
    <property type="molecule type" value="Genomic_DNA"/>
</dbReference>
<organism evidence="1 2">
    <name type="scientific">Propionispora vibrioides</name>
    <dbReference type="NCBI Taxonomy" id="112903"/>
    <lineage>
        <taxon>Bacteria</taxon>
        <taxon>Bacillati</taxon>
        <taxon>Bacillota</taxon>
        <taxon>Negativicutes</taxon>
        <taxon>Selenomonadales</taxon>
        <taxon>Sporomusaceae</taxon>
        <taxon>Propionispora</taxon>
    </lineage>
</organism>
<keyword evidence="2" id="KW-1185">Reference proteome</keyword>
<dbReference type="STRING" id="112903.SAMN04490178_10811"/>
<protein>
    <submittedName>
        <fullName evidence="1">Uncharacterized protein</fullName>
    </submittedName>
</protein>
<sequence>MVQQPSENFKKLKFLIGLPVLEEAHTKWLKGLSYSEMMNLARLYEKEVDDLVLKLFRITSEALCHQMTHTIIQNTPEIVQALLYERYVTVLGLFERFEQNPEFNATTYGQGLLGMLSLYYQFLRYSEKV</sequence>
<evidence type="ECO:0000313" key="1">
    <source>
        <dbReference type="EMBL" id="SEO97572.1"/>
    </source>
</evidence>
<accession>A0A1H8U2S4</accession>
<dbReference type="RefSeq" id="WP_091745644.1">
    <property type="nucleotide sequence ID" value="NZ_FODY01000008.1"/>
</dbReference>
<dbReference type="AlphaFoldDB" id="A0A1H8U2S4"/>
<reference evidence="1 2" key="1">
    <citation type="submission" date="2016-10" db="EMBL/GenBank/DDBJ databases">
        <authorList>
            <person name="de Groot N.N."/>
        </authorList>
    </citation>
    <scope>NUCLEOTIDE SEQUENCE [LARGE SCALE GENOMIC DNA]</scope>
    <source>
        <strain evidence="1 2">DSM 13305</strain>
    </source>
</reference>
<proteinExistence type="predicted"/>
<gene>
    <name evidence="1" type="ORF">SAMN04490178_10811</name>
</gene>
<name>A0A1H8U2S4_9FIRM</name>